<proteinExistence type="predicted"/>
<evidence type="ECO:0000313" key="3">
    <source>
        <dbReference type="EMBL" id="TYB83141.1"/>
    </source>
</evidence>
<keyword evidence="2" id="KW-1133">Transmembrane helix</keyword>
<feature type="transmembrane region" description="Helical" evidence="2">
    <location>
        <begin position="64"/>
        <end position="84"/>
    </location>
</feature>
<feature type="transmembrane region" description="Helical" evidence="2">
    <location>
        <begin position="105"/>
        <end position="122"/>
    </location>
</feature>
<keyword evidence="4" id="KW-1185">Reference proteome</keyword>
<accession>A0A5D0RRJ1</accession>
<dbReference type="EMBL" id="VSIY01000003">
    <property type="protein sequence ID" value="TYB83141.1"/>
    <property type="molecule type" value="Genomic_DNA"/>
</dbReference>
<comment type="caution">
    <text evidence="3">The sequence shown here is derived from an EMBL/GenBank/DDBJ whole genome shotgun (WGS) entry which is preliminary data.</text>
</comment>
<keyword evidence="2" id="KW-0472">Membrane</keyword>
<dbReference type="AlphaFoldDB" id="A0A5D0RRJ1"/>
<sequence>MAQRFGGKFSPEDRPAGSEADAPVQRSPFEGQVRTKAGGRVNFLFLAPLPLAVSAFFLDPAGLAMRLVAFGLLILAAWLTREGIIAQEAYEARKIARRPAMPRKIVASITTGAGLALAGFAGGSVVNAAIFGVLGAVLHSFAFGLDPLKNKGMEGIDEFQTDRVARAVGEAEKLLAAMKDAILRARDRELERRVDSFQATARAMFRTIEDDPRDLTAARKYLSVYLMGARDATIKFADIYARDRNAQARRDYIALLDDLEANFTARTQKLLTDDRSDLTVEIEVLRERLAREGVVTPRN</sequence>
<organism evidence="3 4">
    <name type="scientific">Maritimibacter fusiformis</name>
    <dbReference type="NCBI Taxonomy" id="2603819"/>
    <lineage>
        <taxon>Bacteria</taxon>
        <taxon>Pseudomonadati</taxon>
        <taxon>Pseudomonadota</taxon>
        <taxon>Alphaproteobacteria</taxon>
        <taxon>Rhodobacterales</taxon>
        <taxon>Roseobacteraceae</taxon>
        <taxon>Maritimibacter</taxon>
    </lineage>
</organism>
<reference evidence="3 4" key="1">
    <citation type="submission" date="2019-08" db="EMBL/GenBank/DDBJ databases">
        <title>Identification of a novel species of the genus Boseongicola.</title>
        <authorList>
            <person name="Zhang X.-Q."/>
        </authorList>
    </citation>
    <scope>NUCLEOTIDE SEQUENCE [LARGE SCALE GENOMIC DNA]</scope>
    <source>
        <strain evidence="3 4">HY14</strain>
    </source>
</reference>
<gene>
    <name evidence="3" type="ORF">FVF75_02875</name>
</gene>
<dbReference type="Pfam" id="PF10112">
    <property type="entry name" value="Halogen_Hydrol"/>
    <property type="match status" value="1"/>
</dbReference>
<feature type="region of interest" description="Disordered" evidence="1">
    <location>
        <begin position="1"/>
        <end position="29"/>
    </location>
</feature>
<dbReference type="InterPro" id="IPR018770">
    <property type="entry name" value="ChloroindolylP_hydrolase"/>
</dbReference>
<name>A0A5D0RRJ1_9RHOB</name>
<evidence type="ECO:0000313" key="4">
    <source>
        <dbReference type="Proteomes" id="UP000322080"/>
    </source>
</evidence>
<evidence type="ECO:0000256" key="1">
    <source>
        <dbReference type="SAM" id="MobiDB-lite"/>
    </source>
</evidence>
<dbReference type="RefSeq" id="WP_148376231.1">
    <property type="nucleotide sequence ID" value="NZ_VSIY01000003.1"/>
</dbReference>
<protein>
    <recommendedName>
        <fullName evidence="5">5-bromo-4-chloroindolyl phosphate hydrolysis protein</fullName>
    </recommendedName>
</protein>
<keyword evidence="2" id="KW-0812">Transmembrane</keyword>
<feature type="transmembrane region" description="Helical" evidence="2">
    <location>
        <begin position="41"/>
        <end position="58"/>
    </location>
</feature>
<evidence type="ECO:0008006" key="5">
    <source>
        <dbReference type="Google" id="ProtNLM"/>
    </source>
</evidence>
<dbReference type="Proteomes" id="UP000322080">
    <property type="component" value="Unassembled WGS sequence"/>
</dbReference>
<evidence type="ECO:0000256" key="2">
    <source>
        <dbReference type="SAM" id="Phobius"/>
    </source>
</evidence>